<dbReference type="EMBL" id="CAQL01000131">
    <property type="protein sequence ID" value="CCQ54318.1"/>
    <property type="molecule type" value="Genomic_DNA"/>
</dbReference>
<comment type="caution">
    <text evidence="1">The sequence shown here is derived from an EMBL/GenBank/DDBJ whole genome shotgun (WGS) entry which is preliminary data.</text>
</comment>
<gene>
    <name evidence="1" type="ORF">CWATWH0005_2961</name>
</gene>
<reference evidence="1 2" key="1">
    <citation type="submission" date="2013-01" db="EMBL/GenBank/DDBJ databases">
        <authorList>
            <person name="Bench S."/>
        </authorList>
    </citation>
    <scope>NUCLEOTIDE SEQUENCE [LARGE SCALE GENOMIC DNA]</scope>
    <source>
        <strain evidence="1 2">WH 0005</strain>
    </source>
</reference>
<dbReference type="RefSeq" id="WP_021832390.1">
    <property type="nucleotide sequence ID" value="NZ_CAQL01000131.1"/>
</dbReference>
<sequence length="84" mass="9589">MFKKSLNPNQIDELNDFIKQRSDSRELKRALVVKLSGENYLYEEIQKIVGVSLGFITKWKQAFLSSGIKALRLGYQGGIPFLNP</sequence>
<evidence type="ECO:0000313" key="1">
    <source>
        <dbReference type="EMBL" id="CCQ54318.1"/>
    </source>
</evidence>
<organism evidence="1 2">
    <name type="scientific">Crocosphaera watsonii WH 0005</name>
    <dbReference type="NCBI Taxonomy" id="423472"/>
    <lineage>
        <taxon>Bacteria</taxon>
        <taxon>Bacillati</taxon>
        <taxon>Cyanobacteriota</taxon>
        <taxon>Cyanophyceae</taxon>
        <taxon>Oscillatoriophycideae</taxon>
        <taxon>Chroococcales</taxon>
        <taxon>Aphanothecaceae</taxon>
        <taxon>Crocosphaera</taxon>
    </lineage>
</organism>
<dbReference type="Pfam" id="PF13384">
    <property type="entry name" value="HTH_23"/>
    <property type="match status" value="1"/>
</dbReference>
<dbReference type="Proteomes" id="UP000017981">
    <property type="component" value="Unassembled WGS sequence"/>
</dbReference>
<dbReference type="SUPFAM" id="SSF48295">
    <property type="entry name" value="TrpR-like"/>
    <property type="match status" value="1"/>
</dbReference>
<dbReference type="AlphaFoldDB" id="T2IMQ2"/>
<dbReference type="GO" id="GO:0043565">
    <property type="term" value="F:sequence-specific DNA binding"/>
    <property type="evidence" value="ECO:0007669"/>
    <property type="project" value="InterPro"/>
</dbReference>
<protein>
    <submittedName>
        <fullName evidence="1">Transposase</fullName>
    </submittedName>
</protein>
<name>T2IMQ2_CROWT</name>
<proteinExistence type="predicted"/>
<evidence type="ECO:0000313" key="2">
    <source>
        <dbReference type="Proteomes" id="UP000017981"/>
    </source>
</evidence>
<dbReference type="InterPro" id="IPR010921">
    <property type="entry name" value="Trp_repressor/repl_initiator"/>
</dbReference>
<reference evidence="1 2" key="2">
    <citation type="submission" date="2013-09" db="EMBL/GenBank/DDBJ databases">
        <title>Whole genome comparison of six Crocosphaera watsonii strains with differing phenotypes.</title>
        <authorList>
            <person name="Bench S.R."/>
            <person name="Heller P."/>
            <person name="Frank I."/>
            <person name="Arciniega M."/>
            <person name="Shilova I.N."/>
            <person name="Zehr J.P."/>
        </authorList>
    </citation>
    <scope>NUCLEOTIDE SEQUENCE [LARGE SCALE GENOMIC DNA]</scope>
    <source>
        <strain evidence="1 2">WH 0005</strain>
    </source>
</reference>
<accession>T2IMQ2</accession>